<sequence>MLKKILAVAGAVATLSLVAPAAHADVTSGDGGVLSGNQVHLPISIPINICGNAVAVIGHAFAGCKGGAKVIGY</sequence>
<protein>
    <submittedName>
        <fullName evidence="6">Small secreted domain DUF320</fullName>
    </submittedName>
</protein>
<reference evidence="6 7" key="1">
    <citation type="submission" date="2019-01" db="EMBL/GenBank/DDBJ databases">
        <title>Sequencing the genomes of 1000 actinobacteria strains.</title>
        <authorList>
            <person name="Klenk H.-P."/>
        </authorList>
    </citation>
    <scope>NUCLEOTIDE SEQUENCE [LARGE SCALE GENOMIC DNA]</scope>
    <source>
        <strain evidence="6 7">DSM 43925</strain>
    </source>
</reference>
<proteinExistence type="predicted"/>
<evidence type="ECO:0000256" key="1">
    <source>
        <dbReference type="ARBA" id="ARBA00022512"/>
    </source>
</evidence>
<keyword evidence="3" id="KW-0034">Amyloid</keyword>
<keyword evidence="2" id="KW-0130">Cell adhesion</keyword>
<dbReference type="EMBL" id="SAUN01000001">
    <property type="protein sequence ID" value="RVX45705.1"/>
    <property type="molecule type" value="Genomic_DNA"/>
</dbReference>
<keyword evidence="4" id="KW-0732">Signal</keyword>
<dbReference type="AlphaFoldDB" id="A0A438MJS3"/>
<dbReference type="PROSITE" id="PS51884">
    <property type="entry name" value="CHAPLIN"/>
    <property type="match status" value="1"/>
</dbReference>
<evidence type="ECO:0000256" key="2">
    <source>
        <dbReference type="ARBA" id="ARBA00022889"/>
    </source>
</evidence>
<keyword evidence="1" id="KW-0964">Secreted</keyword>
<evidence type="ECO:0000259" key="5">
    <source>
        <dbReference type="PROSITE" id="PS51884"/>
    </source>
</evidence>
<comment type="caution">
    <text evidence="6">The sequence shown here is derived from an EMBL/GenBank/DDBJ whole genome shotgun (WGS) entry which is preliminary data.</text>
</comment>
<name>A0A438MJS3_9ACTN</name>
<keyword evidence="1" id="KW-0134">Cell wall</keyword>
<organism evidence="6 7">
    <name type="scientific">Nonomuraea polychroma</name>
    <dbReference type="NCBI Taxonomy" id="46176"/>
    <lineage>
        <taxon>Bacteria</taxon>
        <taxon>Bacillati</taxon>
        <taxon>Actinomycetota</taxon>
        <taxon>Actinomycetes</taxon>
        <taxon>Streptosporangiales</taxon>
        <taxon>Streptosporangiaceae</taxon>
        <taxon>Nonomuraea</taxon>
    </lineage>
</organism>
<dbReference type="GO" id="GO:0007155">
    <property type="term" value="P:cell adhesion"/>
    <property type="evidence" value="ECO:0007669"/>
    <property type="project" value="UniProtKB-KW"/>
</dbReference>
<gene>
    <name evidence="6" type="ORF">EDD27_8519</name>
</gene>
<feature type="chain" id="PRO_5019523159" evidence="4">
    <location>
        <begin position="25"/>
        <end position="73"/>
    </location>
</feature>
<dbReference type="Proteomes" id="UP000284824">
    <property type="component" value="Unassembled WGS sequence"/>
</dbReference>
<evidence type="ECO:0000256" key="3">
    <source>
        <dbReference type="ARBA" id="ARBA00023087"/>
    </source>
</evidence>
<dbReference type="Pfam" id="PF03777">
    <property type="entry name" value="ChpA-C"/>
    <property type="match status" value="1"/>
</dbReference>
<feature type="domain" description="Chaplin" evidence="5">
    <location>
        <begin position="30"/>
        <end position="70"/>
    </location>
</feature>
<evidence type="ECO:0000313" key="7">
    <source>
        <dbReference type="Proteomes" id="UP000284824"/>
    </source>
</evidence>
<dbReference type="InterPro" id="IPR005528">
    <property type="entry name" value="ChpA-H"/>
</dbReference>
<accession>A0A438MJS3</accession>
<feature type="signal peptide" evidence="4">
    <location>
        <begin position="1"/>
        <end position="24"/>
    </location>
</feature>
<evidence type="ECO:0000256" key="4">
    <source>
        <dbReference type="SAM" id="SignalP"/>
    </source>
</evidence>
<keyword evidence="7" id="KW-1185">Reference proteome</keyword>
<dbReference type="OrthoDB" id="3544424at2"/>
<dbReference type="RefSeq" id="WP_127937342.1">
    <property type="nucleotide sequence ID" value="NZ_SAUN01000001.1"/>
</dbReference>
<evidence type="ECO:0000313" key="6">
    <source>
        <dbReference type="EMBL" id="RVX45705.1"/>
    </source>
</evidence>